<proteinExistence type="predicted"/>
<dbReference type="AlphaFoldDB" id="A0A5N5TIC3"/>
<name>A0A5N5TIC3_9CRUS</name>
<keyword evidence="2" id="KW-1185">Reference proteome</keyword>
<dbReference type="EMBL" id="SEYY01000879">
    <property type="protein sequence ID" value="KAB7506322.1"/>
    <property type="molecule type" value="Genomic_DNA"/>
</dbReference>
<reference evidence="1 2" key="1">
    <citation type="journal article" date="2019" name="PLoS Biol.">
        <title>Sex chromosomes control vertical transmission of feminizing Wolbachia symbionts in an isopod.</title>
        <authorList>
            <person name="Becking T."/>
            <person name="Chebbi M.A."/>
            <person name="Giraud I."/>
            <person name="Moumen B."/>
            <person name="Laverre T."/>
            <person name="Caubet Y."/>
            <person name="Peccoud J."/>
            <person name="Gilbert C."/>
            <person name="Cordaux R."/>
        </authorList>
    </citation>
    <scope>NUCLEOTIDE SEQUENCE [LARGE SCALE GENOMIC DNA]</scope>
    <source>
        <strain evidence="1">ANa2</strain>
        <tissue evidence="1">Whole body excluding digestive tract and cuticle</tissue>
    </source>
</reference>
<comment type="caution">
    <text evidence="1">The sequence shown here is derived from an EMBL/GenBank/DDBJ whole genome shotgun (WGS) entry which is preliminary data.</text>
</comment>
<evidence type="ECO:0000313" key="1">
    <source>
        <dbReference type="EMBL" id="KAB7506322.1"/>
    </source>
</evidence>
<organism evidence="1 2">
    <name type="scientific">Armadillidium nasatum</name>
    <dbReference type="NCBI Taxonomy" id="96803"/>
    <lineage>
        <taxon>Eukaryota</taxon>
        <taxon>Metazoa</taxon>
        <taxon>Ecdysozoa</taxon>
        <taxon>Arthropoda</taxon>
        <taxon>Crustacea</taxon>
        <taxon>Multicrustacea</taxon>
        <taxon>Malacostraca</taxon>
        <taxon>Eumalacostraca</taxon>
        <taxon>Peracarida</taxon>
        <taxon>Isopoda</taxon>
        <taxon>Oniscidea</taxon>
        <taxon>Crinocheta</taxon>
        <taxon>Armadillidiidae</taxon>
        <taxon>Armadillidium</taxon>
    </lineage>
</organism>
<protein>
    <submittedName>
        <fullName evidence="1">Uncharacterized protein</fullName>
    </submittedName>
</protein>
<accession>A0A5N5TIC3</accession>
<gene>
    <name evidence="1" type="ORF">Anas_03805</name>
</gene>
<dbReference type="Proteomes" id="UP000326759">
    <property type="component" value="Unassembled WGS sequence"/>
</dbReference>
<evidence type="ECO:0000313" key="2">
    <source>
        <dbReference type="Proteomes" id="UP000326759"/>
    </source>
</evidence>
<sequence>MALYNIMHFPKRASLIVLLVHRKRKICTEGLDPIIKKFIICRLSIYIWYQWREVLHCCDILPYPDDDSSFRPTSPYIVAVVYASQLFEDVSQ</sequence>